<organism evidence="12 13">
    <name type="scientific">Karelsulcia muelleri (strain CARI)</name>
    <name type="common">Sulcia muelleri</name>
    <dbReference type="NCBI Taxonomy" id="706194"/>
    <lineage>
        <taxon>Bacteria</taxon>
        <taxon>Pseudomonadati</taxon>
        <taxon>Bacteroidota</taxon>
        <taxon>Flavobacteriia</taxon>
        <taxon>Flavobacteriales</taxon>
        <taxon>Candidatus Karelsulcia</taxon>
    </lineage>
</organism>
<dbReference type="InterPro" id="IPR014722">
    <property type="entry name" value="Rib_uL2_dom2"/>
</dbReference>
<accession>E0TJJ9</accession>
<dbReference type="InterPro" id="IPR001059">
    <property type="entry name" value="Transl_elong_P/YeiP_cen"/>
</dbReference>
<keyword evidence="6 7" id="KW-0648">Protein biosynthesis</keyword>
<reference evidence="13" key="1">
    <citation type="journal article" date="2010" name="Genome Biol. Evol.">
        <title>Functional convergence in reduced genomes of bacterial symbionts spanning 200 My of evolution.</title>
        <authorList>
            <person name="McCutcheon J.P."/>
            <person name="Moran N.A."/>
        </authorList>
    </citation>
    <scope>NUCLEOTIDE SEQUENCE [LARGE SCALE GENOMIC DNA]</scope>
    <source>
        <strain evidence="13">CARI</strain>
    </source>
</reference>
<evidence type="ECO:0000259" key="11">
    <source>
        <dbReference type="SMART" id="SM01185"/>
    </source>
</evidence>
<comment type="function">
    <text evidence="7">Involved in peptide bond synthesis. Stimulates efficient translation and peptide-bond synthesis on native or reconstituted 70S ribosomes in vitro. Probably functions indirectly by altering the affinity of the ribosome for aminoacyl-tRNA, thus increasing their reactivity as acceptors for peptidyl transferase.</text>
</comment>
<dbReference type="InterPro" id="IPR013185">
    <property type="entry name" value="Transl_elong_KOW-like"/>
</dbReference>
<evidence type="ECO:0000259" key="10">
    <source>
        <dbReference type="SMART" id="SM00841"/>
    </source>
</evidence>
<dbReference type="Pfam" id="PF09285">
    <property type="entry name" value="Elong-fact-P_C"/>
    <property type="match status" value="1"/>
</dbReference>
<comment type="pathway">
    <text evidence="2 7">Protein biosynthesis; polypeptide chain elongation.</text>
</comment>
<feature type="domain" description="Translation elongation factor P/YeiP central" evidence="11">
    <location>
        <begin position="68"/>
        <end position="121"/>
    </location>
</feature>
<dbReference type="SUPFAM" id="SSF50104">
    <property type="entry name" value="Translation proteins SH3-like domain"/>
    <property type="match status" value="1"/>
</dbReference>
<proteinExistence type="inferred from homology"/>
<dbReference type="SUPFAM" id="SSF50249">
    <property type="entry name" value="Nucleic acid-binding proteins"/>
    <property type="match status" value="2"/>
</dbReference>
<dbReference type="CDD" id="cd05794">
    <property type="entry name" value="S1_EF-P_repeat_2"/>
    <property type="match status" value="1"/>
</dbReference>
<dbReference type="EMBL" id="CP002163">
    <property type="protein sequence ID" value="ADM89976.1"/>
    <property type="molecule type" value="Genomic_DNA"/>
</dbReference>
<comment type="similarity">
    <text evidence="3 7 9">Belongs to the elongation factor P family.</text>
</comment>
<evidence type="ECO:0000256" key="7">
    <source>
        <dbReference type="HAMAP-Rule" id="MF_00141"/>
    </source>
</evidence>
<dbReference type="SMART" id="SM01185">
    <property type="entry name" value="EFP"/>
    <property type="match status" value="1"/>
</dbReference>
<dbReference type="GO" id="GO:0043043">
    <property type="term" value="P:peptide biosynthetic process"/>
    <property type="evidence" value="ECO:0007669"/>
    <property type="project" value="InterPro"/>
</dbReference>
<evidence type="ECO:0000256" key="9">
    <source>
        <dbReference type="RuleBase" id="RU004389"/>
    </source>
</evidence>
<dbReference type="Pfam" id="PF08207">
    <property type="entry name" value="EFP_N"/>
    <property type="match status" value="1"/>
</dbReference>
<dbReference type="NCBIfam" id="NF001810">
    <property type="entry name" value="PRK00529.1"/>
    <property type="match status" value="1"/>
</dbReference>
<evidence type="ECO:0000256" key="4">
    <source>
        <dbReference type="ARBA" id="ARBA00022490"/>
    </source>
</evidence>
<evidence type="ECO:0000256" key="6">
    <source>
        <dbReference type="ARBA" id="ARBA00022917"/>
    </source>
</evidence>
<dbReference type="AlphaFoldDB" id="E0TJJ9"/>
<dbReference type="InterPro" id="IPR015365">
    <property type="entry name" value="Elong-fact-P_C"/>
</dbReference>
<dbReference type="KEGG" id="sum:SMCARI_169"/>
<evidence type="ECO:0000256" key="2">
    <source>
        <dbReference type="ARBA" id="ARBA00004815"/>
    </source>
</evidence>
<keyword evidence="4 7" id="KW-0963">Cytoplasm</keyword>
<dbReference type="PROSITE" id="PS01275">
    <property type="entry name" value="EFP"/>
    <property type="match status" value="1"/>
</dbReference>
<dbReference type="InterPro" id="IPR012340">
    <property type="entry name" value="NA-bd_OB-fold"/>
</dbReference>
<evidence type="ECO:0000256" key="3">
    <source>
        <dbReference type="ARBA" id="ARBA00009479"/>
    </source>
</evidence>
<evidence type="ECO:0000256" key="5">
    <source>
        <dbReference type="ARBA" id="ARBA00022768"/>
    </source>
</evidence>
<keyword evidence="13" id="KW-1185">Reference proteome</keyword>
<dbReference type="Gene3D" id="2.30.30.30">
    <property type="match status" value="1"/>
</dbReference>
<dbReference type="Gene3D" id="2.40.50.140">
    <property type="entry name" value="Nucleic acid-binding proteins"/>
    <property type="match status" value="2"/>
</dbReference>
<dbReference type="GO" id="GO:0003746">
    <property type="term" value="F:translation elongation factor activity"/>
    <property type="evidence" value="ECO:0007669"/>
    <property type="project" value="UniProtKB-UniRule"/>
</dbReference>
<dbReference type="PIRSF" id="PIRSF005901">
    <property type="entry name" value="EF-P"/>
    <property type="match status" value="1"/>
</dbReference>
<dbReference type="NCBIfam" id="TIGR00038">
    <property type="entry name" value="efp"/>
    <property type="match status" value="1"/>
</dbReference>
<dbReference type="InterPro" id="IPR013852">
    <property type="entry name" value="Transl_elong_P/YeiP_CS"/>
</dbReference>
<gene>
    <name evidence="7 12" type="primary">efp</name>
    <name evidence="12" type="ordered locus">SMCARI_169</name>
</gene>
<dbReference type="UniPathway" id="UPA00345"/>
<dbReference type="Pfam" id="PF01132">
    <property type="entry name" value="EFP"/>
    <property type="match status" value="1"/>
</dbReference>
<feature type="domain" description="Elongation factor P C-terminal" evidence="10">
    <location>
        <begin position="131"/>
        <end position="186"/>
    </location>
</feature>
<dbReference type="SMART" id="SM00841">
    <property type="entry name" value="Elong-fact-P_C"/>
    <property type="match status" value="1"/>
</dbReference>
<dbReference type="HAMAP" id="MF_00141">
    <property type="entry name" value="EF_P"/>
    <property type="match status" value="1"/>
</dbReference>
<dbReference type="HOGENOM" id="CLU_074944_0_1_10"/>
<protein>
    <recommendedName>
        <fullName evidence="7 8">Elongation factor P</fullName>
        <shortName evidence="7">EF-P</shortName>
    </recommendedName>
</protein>
<dbReference type="Proteomes" id="UP000002231">
    <property type="component" value="Chromosome"/>
</dbReference>
<comment type="subcellular location">
    <subcellularLocation>
        <location evidence="1 7">Cytoplasm</location>
    </subcellularLocation>
</comment>
<evidence type="ECO:0000256" key="8">
    <source>
        <dbReference type="NCBIfam" id="TIGR00038"/>
    </source>
</evidence>
<dbReference type="InterPro" id="IPR011768">
    <property type="entry name" value="Transl_elongation_fac_P"/>
</dbReference>
<sequence>MIISTSNIKKGLCIIFNNEIYKIIEFLHVKPGKGPAFIRTKLKNFITGRIIENNFISGHKIKEINLEYKIYQFLYKNKINYYFLNRKDYNQISIEKKYIKKSKFLKSGQEVIIIYKENNKTPFYVKIPSKVILKVIDTEIALKGDTVTNTNKYVKLETGLIIQVPLFINIGDNIKINTENSMYLERIK</sequence>
<evidence type="ECO:0000313" key="12">
    <source>
        <dbReference type="EMBL" id="ADM89976.1"/>
    </source>
</evidence>
<dbReference type="PANTHER" id="PTHR30053">
    <property type="entry name" value="ELONGATION FACTOR P"/>
    <property type="match status" value="1"/>
</dbReference>
<keyword evidence="5 7" id="KW-0251">Elongation factor</keyword>
<dbReference type="GO" id="GO:0005829">
    <property type="term" value="C:cytosol"/>
    <property type="evidence" value="ECO:0007669"/>
    <property type="project" value="UniProtKB-ARBA"/>
</dbReference>
<dbReference type="FunFam" id="2.30.30.30:FF:000003">
    <property type="entry name" value="Elongation factor P"/>
    <property type="match status" value="1"/>
</dbReference>
<name>E0TJJ9_KARMC</name>
<dbReference type="PANTHER" id="PTHR30053:SF12">
    <property type="entry name" value="ELONGATION FACTOR P (EF-P) FAMILY PROTEIN"/>
    <property type="match status" value="1"/>
</dbReference>
<dbReference type="InterPro" id="IPR020599">
    <property type="entry name" value="Transl_elong_fac_P/YeiP"/>
</dbReference>
<dbReference type="InterPro" id="IPR008991">
    <property type="entry name" value="Translation_prot_SH3-like_sf"/>
</dbReference>
<dbReference type="STRING" id="706194.SMCARI_169"/>
<dbReference type="FunFam" id="2.40.50.140:FF:000004">
    <property type="entry name" value="Elongation factor P"/>
    <property type="match status" value="1"/>
</dbReference>
<evidence type="ECO:0000313" key="13">
    <source>
        <dbReference type="Proteomes" id="UP000002231"/>
    </source>
</evidence>
<evidence type="ECO:0000256" key="1">
    <source>
        <dbReference type="ARBA" id="ARBA00004496"/>
    </source>
</evidence>